<reference evidence="2" key="1">
    <citation type="submission" date="2016-10" db="EMBL/GenBank/DDBJ databases">
        <authorList>
            <person name="Varghese N."/>
            <person name="Submissions S."/>
        </authorList>
    </citation>
    <scope>NUCLEOTIDE SEQUENCE [LARGE SCALE GENOMIC DNA]</scope>
    <source>
        <strain evidence="2">LMG 25967</strain>
    </source>
</reference>
<keyword evidence="2" id="KW-1185">Reference proteome</keyword>
<protein>
    <submittedName>
        <fullName evidence="1">Uncharacterized protein</fullName>
    </submittedName>
</protein>
<evidence type="ECO:0000313" key="1">
    <source>
        <dbReference type="EMBL" id="SEJ56775.1"/>
    </source>
</evidence>
<dbReference type="RefSeq" id="WP_170847769.1">
    <property type="nucleotide sequence ID" value="NZ_FNZE01000011.1"/>
</dbReference>
<dbReference type="EMBL" id="FNZE01000011">
    <property type="protein sequence ID" value="SEJ56775.1"/>
    <property type="molecule type" value="Genomic_DNA"/>
</dbReference>
<dbReference type="STRING" id="915471.SAMN05216201_11117"/>
<gene>
    <name evidence="1" type="ORF">SAMN05216201_11117</name>
</gene>
<dbReference type="Proteomes" id="UP000242930">
    <property type="component" value="Unassembled WGS sequence"/>
</dbReference>
<sequence>MNYYPKGGRCMSCAKAAADCSKLPFEQMPVHRRDGCDVVVICNQFRRAPDDQRSK</sequence>
<dbReference type="AlphaFoldDB" id="A0A1H7A6W8"/>
<proteinExistence type="predicted"/>
<name>A0A1H7A6W8_9PSED</name>
<organism evidence="1 2">
    <name type="scientific">Pseudomonas linyingensis</name>
    <dbReference type="NCBI Taxonomy" id="915471"/>
    <lineage>
        <taxon>Bacteria</taxon>
        <taxon>Pseudomonadati</taxon>
        <taxon>Pseudomonadota</taxon>
        <taxon>Gammaproteobacteria</taxon>
        <taxon>Pseudomonadales</taxon>
        <taxon>Pseudomonadaceae</taxon>
        <taxon>Pseudomonas</taxon>
    </lineage>
</organism>
<accession>A0A1H7A6W8</accession>
<evidence type="ECO:0000313" key="2">
    <source>
        <dbReference type="Proteomes" id="UP000242930"/>
    </source>
</evidence>